<feature type="region of interest" description="Disordered" evidence="1">
    <location>
        <begin position="102"/>
        <end position="205"/>
    </location>
</feature>
<evidence type="ECO:0000256" key="1">
    <source>
        <dbReference type="SAM" id="MobiDB-lite"/>
    </source>
</evidence>
<feature type="compositionally biased region" description="Polar residues" evidence="1">
    <location>
        <begin position="153"/>
        <end position="182"/>
    </location>
</feature>
<dbReference type="GeneID" id="7050391"/>
<dbReference type="VEuPathDB" id="FungiDB:SJAG_04962"/>
<proteinExistence type="predicted"/>
<dbReference type="AlphaFoldDB" id="B6K882"/>
<protein>
    <submittedName>
        <fullName evidence="2">Uncharacterized protein</fullName>
    </submittedName>
</protein>
<feature type="region of interest" description="Disordered" evidence="1">
    <location>
        <begin position="422"/>
        <end position="461"/>
    </location>
</feature>
<feature type="region of interest" description="Disordered" evidence="1">
    <location>
        <begin position="227"/>
        <end position="250"/>
    </location>
</feature>
<accession>B6K882</accession>
<dbReference type="Proteomes" id="UP000001744">
    <property type="component" value="Unassembled WGS sequence"/>
</dbReference>
<feature type="compositionally biased region" description="Polar residues" evidence="1">
    <location>
        <begin position="126"/>
        <end position="139"/>
    </location>
</feature>
<feature type="compositionally biased region" description="Pro residues" evidence="1">
    <location>
        <begin position="189"/>
        <end position="203"/>
    </location>
</feature>
<organism evidence="2 3">
    <name type="scientific">Schizosaccharomyces japonicus (strain yFS275 / FY16936)</name>
    <name type="common">Fission yeast</name>
    <dbReference type="NCBI Taxonomy" id="402676"/>
    <lineage>
        <taxon>Eukaryota</taxon>
        <taxon>Fungi</taxon>
        <taxon>Dikarya</taxon>
        <taxon>Ascomycota</taxon>
        <taxon>Taphrinomycotina</taxon>
        <taxon>Schizosaccharomycetes</taxon>
        <taxon>Schizosaccharomycetales</taxon>
        <taxon>Schizosaccharomycetaceae</taxon>
        <taxon>Schizosaccharomyces</taxon>
    </lineage>
</organism>
<name>B6K882_SCHJY</name>
<sequence length="461" mass="51458">MMMAQATLTKSEWECEFSKVIAFRDRVLVKDASDHIQNQVPKQRVYTILDSQLEELRKKTRDSIRKKKLATKLKSKLELIKKQKVRVARAHGEIEDVEDAALGNTGDTFNGVTASNPSVGKDRNVTAATNLTALQSPSSRKSRETELKFRSPNKPSLSPVSIPTSKSPISETTMISPPSSAKSAFPVSAPSPPLPSNDLPPLPHMRRTSEQLKYSVSDAPYITEKVHQQPLSPPVSAKPDSPAPIKHEPSSPYVAQTMAETYHHWERMAQLSSSKPQTQPMGTDASSYASTSLYEPSQIDVQQATEYGSHPVAYSPSRSDYGVVAEVRERPVTSPKCLPFRPFNEVHQAEWSYPNYTPQRTTSPFSPYYHRRVHLNHQRAMSRYAPYVRPPPSYETSYYAVPSAPVPMYTAKVWEPQTACSHMPPLQPPPSQLSPPYSAPSYRRPSSYAGDPYSYGDAYGY</sequence>
<dbReference type="HOGENOM" id="CLU_593330_0_0_1"/>
<feature type="compositionally biased region" description="Low complexity" evidence="1">
    <location>
        <begin position="434"/>
        <end position="449"/>
    </location>
</feature>
<reference evidence="2 3" key="1">
    <citation type="journal article" date="2011" name="Science">
        <title>Comparative functional genomics of the fission yeasts.</title>
        <authorList>
            <person name="Rhind N."/>
            <person name="Chen Z."/>
            <person name="Yassour M."/>
            <person name="Thompson D.A."/>
            <person name="Haas B.J."/>
            <person name="Habib N."/>
            <person name="Wapinski I."/>
            <person name="Roy S."/>
            <person name="Lin M.F."/>
            <person name="Heiman D.I."/>
            <person name="Young S.K."/>
            <person name="Furuya K."/>
            <person name="Guo Y."/>
            <person name="Pidoux A."/>
            <person name="Chen H.M."/>
            <person name="Robbertse B."/>
            <person name="Goldberg J.M."/>
            <person name="Aoki K."/>
            <person name="Bayne E.H."/>
            <person name="Berlin A.M."/>
            <person name="Desjardins C.A."/>
            <person name="Dobbs E."/>
            <person name="Dukaj L."/>
            <person name="Fan L."/>
            <person name="FitzGerald M.G."/>
            <person name="French C."/>
            <person name="Gujja S."/>
            <person name="Hansen K."/>
            <person name="Keifenheim D."/>
            <person name="Levin J.Z."/>
            <person name="Mosher R.A."/>
            <person name="Mueller C.A."/>
            <person name="Pfiffner J."/>
            <person name="Priest M."/>
            <person name="Russ C."/>
            <person name="Smialowska A."/>
            <person name="Swoboda P."/>
            <person name="Sykes S.M."/>
            <person name="Vaughn M."/>
            <person name="Vengrova S."/>
            <person name="Yoder R."/>
            <person name="Zeng Q."/>
            <person name="Allshire R."/>
            <person name="Baulcombe D."/>
            <person name="Birren B.W."/>
            <person name="Brown W."/>
            <person name="Ekwall K."/>
            <person name="Kellis M."/>
            <person name="Leatherwood J."/>
            <person name="Levin H."/>
            <person name="Margalit H."/>
            <person name="Martienssen R."/>
            <person name="Nieduszynski C.A."/>
            <person name="Spatafora J.W."/>
            <person name="Friedman N."/>
            <person name="Dalgaard J.Z."/>
            <person name="Baumann P."/>
            <person name="Niki H."/>
            <person name="Regev A."/>
            <person name="Nusbaum C."/>
        </authorList>
    </citation>
    <scope>NUCLEOTIDE SEQUENCE [LARGE SCALE GENOMIC DNA]</scope>
    <source>
        <strain evidence="3">yFS275 / FY16936</strain>
    </source>
</reference>
<dbReference type="EMBL" id="KE651167">
    <property type="protein sequence ID" value="EEB09736.2"/>
    <property type="molecule type" value="Genomic_DNA"/>
</dbReference>
<evidence type="ECO:0000313" key="2">
    <source>
        <dbReference type="EMBL" id="EEB09736.2"/>
    </source>
</evidence>
<feature type="compositionally biased region" description="Polar residues" evidence="1">
    <location>
        <begin position="105"/>
        <end position="118"/>
    </location>
</feature>
<keyword evidence="3" id="KW-1185">Reference proteome</keyword>
<evidence type="ECO:0000313" key="3">
    <source>
        <dbReference type="Proteomes" id="UP000001744"/>
    </source>
</evidence>
<dbReference type="RefSeq" id="XP_002176029.2">
    <property type="nucleotide sequence ID" value="XM_002175993.2"/>
</dbReference>
<dbReference type="JaponicusDB" id="SJAG_04962"/>
<gene>
    <name evidence="2" type="ORF">SJAG_04962</name>
</gene>